<evidence type="ECO:0000313" key="3">
    <source>
        <dbReference type="Proteomes" id="UP000703269"/>
    </source>
</evidence>
<name>A0A9P3GU60_9APHY</name>
<dbReference type="EMBL" id="BPQB01000327">
    <property type="protein sequence ID" value="GJF01027.1"/>
    <property type="molecule type" value="Genomic_DNA"/>
</dbReference>
<comment type="caution">
    <text evidence="2">The sequence shown here is derived from an EMBL/GenBank/DDBJ whole genome shotgun (WGS) entry which is preliminary data.</text>
</comment>
<evidence type="ECO:0000256" key="1">
    <source>
        <dbReference type="SAM" id="MobiDB-lite"/>
    </source>
</evidence>
<feature type="compositionally biased region" description="Basic and acidic residues" evidence="1">
    <location>
        <begin position="102"/>
        <end position="111"/>
    </location>
</feature>
<proteinExistence type="predicted"/>
<organism evidence="2 3">
    <name type="scientific">Phanerochaete sordida</name>
    <dbReference type="NCBI Taxonomy" id="48140"/>
    <lineage>
        <taxon>Eukaryota</taxon>
        <taxon>Fungi</taxon>
        <taxon>Dikarya</taxon>
        <taxon>Basidiomycota</taxon>
        <taxon>Agaricomycotina</taxon>
        <taxon>Agaricomycetes</taxon>
        <taxon>Polyporales</taxon>
        <taxon>Phanerochaetaceae</taxon>
        <taxon>Phanerochaete</taxon>
    </lineage>
</organism>
<reference evidence="2 3" key="1">
    <citation type="submission" date="2021-08" db="EMBL/GenBank/DDBJ databases">
        <title>Draft Genome Sequence of Phanerochaete sordida strain YK-624.</title>
        <authorList>
            <person name="Mori T."/>
            <person name="Dohra H."/>
            <person name="Suzuki T."/>
            <person name="Kawagishi H."/>
            <person name="Hirai H."/>
        </authorList>
    </citation>
    <scope>NUCLEOTIDE SEQUENCE [LARGE SCALE GENOMIC DNA]</scope>
    <source>
        <strain evidence="2 3">YK-624</strain>
    </source>
</reference>
<dbReference type="Proteomes" id="UP000703269">
    <property type="component" value="Unassembled WGS sequence"/>
</dbReference>
<protein>
    <recommendedName>
        <fullName evidence="4">C2H2-type domain-containing protein</fullName>
    </recommendedName>
</protein>
<sequence length="155" mass="16938">MPARYLYHCTGDDCDETFNHIQGYRKHIKKCPKFQNEADDAYDECVQEQLAAEAQAAESPAATPSVAHASPSPAPPPANAIPAEVDNLDAPGAPRKSRRDRHTPPRWKDFTKLIFTRRAKPKEDVLPSNDAGIPIPSDSEPQSPSTPSPSDEPLA</sequence>
<accession>A0A9P3GU60</accession>
<gene>
    <name evidence="2" type="ORF">PsYK624_173330</name>
</gene>
<feature type="compositionally biased region" description="Low complexity" evidence="1">
    <location>
        <begin position="51"/>
        <end position="71"/>
    </location>
</feature>
<keyword evidence="3" id="KW-1185">Reference proteome</keyword>
<feature type="compositionally biased region" description="Low complexity" evidence="1">
    <location>
        <begin position="136"/>
        <end position="155"/>
    </location>
</feature>
<evidence type="ECO:0008006" key="4">
    <source>
        <dbReference type="Google" id="ProtNLM"/>
    </source>
</evidence>
<evidence type="ECO:0000313" key="2">
    <source>
        <dbReference type="EMBL" id="GJF01027.1"/>
    </source>
</evidence>
<feature type="region of interest" description="Disordered" evidence="1">
    <location>
        <begin position="51"/>
        <end position="155"/>
    </location>
</feature>
<dbReference type="AlphaFoldDB" id="A0A9P3GU60"/>